<keyword evidence="2" id="KW-1185">Reference proteome</keyword>
<accession>A0A484NCN4</accession>
<proteinExistence type="predicted"/>
<sequence>MIARSTCLLKRSGAHGTLQGIMKSLGRIKIKTTCLELKIYPKSNSKIRYGGTGKTYVWRTCNTLIRPGLQPLSD</sequence>
<organism evidence="1 2">
    <name type="scientific">Cuscuta campestris</name>
    <dbReference type="NCBI Taxonomy" id="132261"/>
    <lineage>
        <taxon>Eukaryota</taxon>
        <taxon>Viridiplantae</taxon>
        <taxon>Streptophyta</taxon>
        <taxon>Embryophyta</taxon>
        <taxon>Tracheophyta</taxon>
        <taxon>Spermatophyta</taxon>
        <taxon>Magnoliopsida</taxon>
        <taxon>eudicotyledons</taxon>
        <taxon>Gunneridae</taxon>
        <taxon>Pentapetalae</taxon>
        <taxon>asterids</taxon>
        <taxon>lamiids</taxon>
        <taxon>Solanales</taxon>
        <taxon>Convolvulaceae</taxon>
        <taxon>Cuscuteae</taxon>
        <taxon>Cuscuta</taxon>
        <taxon>Cuscuta subgen. Grammica</taxon>
        <taxon>Cuscuta sect. Cleistogrammica</taxon>
    </lineage>
</organism>
<gene>
    <name evidence="1" type="ORF">CCAM_LOCUS40758</name>
</gene>
<dbReference type="Proteomes" id="UP000595140">
    <property type="component" value="Unassembled WGS sequence"/>
</dbReference>
<dbReference type="EMBL" id="OOIL02006630">
    <property type="protein sequence ID" value="VFQ98982.1"/>
    <property type="molecule type" value="Genomic_DNA"/>
</dbReference>
<reference evidence="1 2" key="1">
    <citation type="submission" date="2018-04" db="EMBL/GenBank/DDBJ databases">
        <authorList>
            <person name="Vogel A."/>
        </authorList>
    </citation>
    <scope>NUCLEOTIDE SEQUENCE [LARGE SCALE GENOMIC DNA]</scope>
</reference>
<evidence type="ECO:0000313" key="1">
    <source>
        <dbReference type="EMBL" id="VFQ98982.1"/>
    </source>
</evidence>
<evidence type="ECO:0000313" key="2">
    <source>
        <dbReference type="Proteomes" id="UP000595140"/>
    </source>
</evidence>
<name>A0A484NCN4_9ASTE</name>
<dbReference type="AlphaFoldDB" id="A0A484NCN4"/>
<protein>
    <submittedName>
        <fullName evidence="1">Uncharacterized protein</fullName>
    </submittedName>
</protein>